<feature type="transmembrane region" description="Helical" evidence="1">
    <location>
        <begin position="20"/>
        <end position="43"/>
    </location>
</feature>
<name>A0ABP6BPJ3_9MICO</name>
<proteinExistence type="predicted"/>
<dbReference type="EMBL" id="BAAARI010000012">
    <property type="protein sequence ID" value="GAA2580342.1"/>
    <property type="molecule type" value="Genomic_DNA"/>
</dbReference>
<feature type="transmembrane region" description="Helical" evidence="1">
    <location>
        <begin position="186"/>
        <end position="208"/>
    </location>
</feature>
<gene>
    <name evidence="2" type="ORF">GCM10009862_19430</name>
</gene>
<dbReference type="Pfam" id="PF12730">
    <property type="entry name" value="ABC2_membrane_4"/>
    <property type="match status" value="1"/>
</dbReference>
<keyword evidence="1" id="KW-1133">Transmembrane helix</keyword>
<keyword evidence="3" id="KW-1185">Reference proteome</keyword>
<keyword evidence="1" id="KW-0472">Membrane</keyword>
<sequence length="253" mass="26365">MSIFRSALVTETRKAVTSRVLRWTTGLLLVSVTALVAGILAAMKLGDPQLTAKLGPIADLDGWSALLAIAAQITAAGVMPALGIGLSWMIGREFADGTITGLFALPVPRWAIALAKLLIYLAWTIAVSLALCATLLTLGLLLGHGAPDPTEWQALARQIPVTIFVGLAATPAAWATTLGRGLLPGIATAIGLLVIAQVMAFIGVGAWFPIVTPALWAINPDSVTAGQLALIPSVPFLFGALTLVAWHRLQLDK</sequence>
<evidence type="ECO:0008006" key="4">
    <source>
        <dbReference type="Google" id="ProtNLM"/>
    </source>
</evidence>
<comment type="caution">
    <text evidence="2">The sequence shown here is derived from an EMBL/GenBank/DDBJ whole genome shotgun (WGS) entry which is preliminary data.</text>
</comment>
<accession>A0ABP6BPJ3</accession>
<keyword evidence="1" id="KW-0812">Transmembrane</keyword>
<feature type="transmembrane region" description="Helical" evidence="1">
    <location>
        <begin position="228"/>
        <end position="246"/>
    </location>
</feature>
<feature type="transmembrane region" description="Helical" evidence="1">
    <location>
        <begin position="63"/>
        <end position="84"/>
    </location>
</feature>
<organism evidence="2 3">
    <name type="scientific">Microbacterium binotii</name>
    <dbReference type="NCBI Taxonomy" id="462710"/>
    <lineage>
        <taxon>Bacteria</taxon>
        <taxon>Bacillati</taxon>
        <taxon>Actinomycetota</taxon>
        <taxon>Actinomycetes</taxon>
        <taxon>Micrococcales</taxon>
        <taxon>Microbacteriaceae</taxon>
        <taxon>Microbacterium</taxon>
    </lineage>
</organism>
<dbReference type="RefSeq" id="WP_077049450.1">
    <property type="nucleotide sequence ID" value="NZ_BAAARI010000012.1"/>
</dbReference>
<protein>
    <recommendedName>
        <fullName evidence="4">ABC transporter permease</fullName>
    </recommendedName>
</protein>
<feature type="transmembrane region" description="Helical" evidence="1">
    <location>
        <begin position="117"/>
        <end position="142"/>
    </location>
</feature>
<evidence type="ECO:0000313" key="3">
    <source>
        <dbReference type="Proteomes" id="UP001500274"/>
    </source>
</evidence>
<evidence type="ECO:0000313" key="2">
    <source>
        <dbReference type="EMBL" id="GAA2580342.1"/>
    </source>
</evidence>
<evidence type="ECO:0000256" key="1">
    <source>
        <dbReference type="SAM" id="Phobius"/>
    </source>
</evidence>
<feature type="transmembrane region" description="Helical" evidence="1">
    <location>
        <begin position="154"/>
        <end position="174"/>
    </location>
</feature>
<reference evidence="3" key="1">
    <citation type="journal article" date="2019" name="Int. J. Syst. Evol. Microbiol.">
        <title>The Global Catalogue of Microorganisms (GCM) 10K type strain sequencing project: providing services to taxonomists for standard genome sequencing and annotation.</title>
        <authorList>
            <consortium name="The Broad Institute Genomics Platform"/>
            <consortium name="The Broad Institute Genome Sequencing Center for Infectious Disease"/>
            <person name="Wu L."/>
            <person name="Ma J."/>
        </authorList>
    </citation>
    <scope>NUCLEOTIDE SEQUENCE [LARGE SCALE GENOMIC DNA]</scope>
    <source>
        <strain evidence="3">JCM 16365</strain>
    </source>
</reference>
<dbReference type="Proteomes" id="UP001500274">
    <property type="component" value="Unassembled WGS sequence"/>
</dbReference>